<name>A0A437MC65_9PROT</name>
<organism evidence="1 2">
    <name type="scientific">Rhodovarius crocodyli</name>
    <dbReference type="NCBI Taxonomy" id="1979269"/>
    <lineage>
        <taxon>Bacteria</taxon>
        <taxon>Pseudomonadati</taxon>
        <taxon>Pseudomonadota</taxon>
        <taxon>Alphaproteobacteria</taxon>
        <taxon>Acetobacterales</taxon>
        <taxon>Roseomonadaceae</taxon>
        <taxon>Rhodovarius</taxon>
    </lineage>
</organism>
<reference evidence="1 2" key="1">
    <citation type="submission" date="2019-01" db="EMBL/GenBank/DDBJ databases">
        <authorList>
            <person name="Chen W.-M."/>
        </authorList>
    </citation>
    <scope>NUCLEOTIDE SEQUENCE [LARGE SCALE GENOMIC DNA]</scope>
    <source>
        <strain evidence="1 2">CCP-6</strain>
    </source>
</reference>
<sequence>MSRSEYSDACEGWALIRWRGAVKAAMRGNRGIAFLREALAALDAMPTKRLISDHLHAKGEVCLIGAVGVARGVSMERIDPEDADCVSTAFGIAPAMAREIVFMNDEAGSWRETPEQRFCRMREWLVREIAAAEKARGQA</sequence>
<gene>
    <name evidence="1" type="ORF">EOD42_16655</name>
</gene>
<keyword evidence="2" id="KW-1185">Reference proteome</keyword>
<dbReference type="OrthoDB" id="8808507at2"/>
<accession>A0A437MC65</accession>
<dbReference type="Proteomes" id="UP000282957">
    <property type="component" value="Unassembled WGS sequence"/>
</dbReference>
<evidence type="ECO:0000313" key="1">
    <source>
        <dbReference type="EMBL" id="RVT95215.1"/>
    </source>
</evidence>
<dbReference type="RefSeq" id="WP_127788702.1">
    <property type="nucleotide sequence ID" value="NZ_SACL01000006.1"/>
</dbReference>
<dbReference type="EMBL" id="SACL01000006">
    <property type="protein sequence ID" value="RVT95215.1"/>
    <property type="molecule type" value="Genomic_DNA"/>
</dbReference>
<proteinExistence type="predicted"/>
<protein>
    <submittedName>
        <fullName evidence="1">Uncharacterized protein</fullName>
    </submittedName>
</protein>
<dbReference type="AlphaFoldDB" id="A0A437MC65"/>
<evidence type="ECO:0000313" key="2">
    <source>
        <dbReference type="Proteomes" id="UP000282957"/>
    </source>
</evidence>
<comment type="caution">
    <text evidence="1">The sequence shown here is derived from an EMBL/GenBank/DDBJ whole genome shotgun (WGS) entry which is preliminary data.</text>
</comment>